<name>A0A7G6VYI1_9SPHN</name>
<evidence type="ECO:0000256" key="1">
    <source>
        <dbReference type="SAM" id="MobiDB-lite"/>
    </source>
</evidence>
<evidence type="ECO:0000313" key="3">
    <source>
        <dbReference type="EMBL" id="QNE06796.1"/>
    </source>
</evidence>
<reference evidence="3 4" key="1">
    <citation type="submission" date="2020-08" db="EMBL/GenBank/DDBJ databases">
        <authorList>
            <person name="Liu G."/>
            <person name="Sun C."/>
        </authorList>
    </citation>
    <scope>NUCLEOTIDE SEQUENCE [LARGE SCALE GENOMIC DNA]</scope>
    <source>
        <strain evidence="3 4">OT19</strain>
    </source>
</reference>
<feature type="signal peptide" evidence="2">
    <location>
        <begin position="1"/>
        <end position="17"/>
    </location>
</feature>
<organism evidence="3 4">
    <name type="scientific">Croceicoccus marinus</name>
    <dbReference type="NCBI Taxonomy" id="450378"/>
    <lineage>
        <taxon>Bacteria</taxon>
        <taxon>Pseudomonadati</taxon>
        <taxon>Pseudomonadota</taxon>
        <taxon>Alphaproteobacteria</taxon>
        <taxon>Sphingomonadales</taxon>
        <taxon>Erythrobacteraceae</taxon>
        <taxon>Croceicoccus</taxon>
    </lineage>
</organism>
<feature type="compositionally biased region" description="Gly residues" evidence="1">
    <location>
        <begin position="21"/>
        <end position="42"/>
    </location>
</feature>
<dbReference type="RefSeq" id="WP_185885750.1">
    <property type="nucleotide sequence ID" value="NZ_CP060052.1"/>
</dbReference>
<evidence type="ECO:0000313" key="4">
    <source>
        <dbReference type="Proteomes" id="UP000515297"/>
    </source>
</evidence>
<dbReference type="AlphaFoldDB" id="A0A7G6VYI1"/>
<dbReference type="EMBL" id="CP060052">
    <property type="protein sequence ID" value="QNE06796.1"/>
    <property type="molecule type" value="Genomic_DNA"/>
</dbReference>
<protein>
    <recommendedName>
        <fullName evidence="5">Transferrin-binding protein-like solute binding protein</fullName>
    </recommendedName>
</protein>
<feature type="chain" id="PRO_5028939095" description="Transferrin-binding protein-like solute binding protein" evidence="2">
    <location>
        <begin position="18"/>
        <end position="341"/>
    </location>
</feature>
<accession>A0A7G6VYI1</accession>
<dbReference type="Proteomes" id="UP000515297">
    <property type="component" value="Chromosome"/>
</dbReference>
<keyword evidence="2" id="KW-0732">Signal</keyword>
<gene>
    <name evidence="3" type="ORF">H4O24_12765</name>
</gene>
<proteinExistence type="predicted"/>
<evidence type="ECO:0000256" key="2">
    <source>
        <dbReference type="SAM" id="SignalP"/>
    </source>
</evidence>
<dbReference type="PROSITE" id="PS51257">
    <property type="entry name" value="PROKAR_LIPOPROTEIN"/>
    <property type="match status" value="1"/>
</dbReference>
<feature type="region of interest" description="Disordered" evidence="1">
    <location>
        <begin position="21"/>
        <end position="65"/>
    </location>
</feature>
<feature type="compositionally biased region" description="Pro residues" evidence="1">
    <location>
        <begin position="45"/>
        <end position="59"/>
    </location>
</feature>
<evidence type="ECO:0008006" key="5">
    <source>
        <dbReference type="Google" id="ProtNLM"/>
    </source>
</evidence>
<sequence length="341" mass="34841">MKTRVAALLGCAGLVLAGCGGGSSSSGGGDPVTVPGGGGTGGTPTPSPSPTPTPTPTPNGPDYVGFDELTGSQSFAGGCAVGYDRPDEVSSYPPIPFDEGLTIAYDADTQQWSVKWVASGGAVPDVTFGPDDRVAGGTDGTINFARTNAAGYRETLSIGSGNFPGLQTDYVRTAVVRYDSEIGPFVAACAFGVPTQANDYPESGEFSYDNLQFVGDVRLKTDEGMRHYAVTASDTSLDVAGNDIVSIIHLSGRELIDGVPSGPVVELGQFKTETGFDPAFASFTGKTNSRDYTAYITLPGADLGFFGPQGSEVAYVISYYGSGSGVAVGVIQVTGVLVAGR</sequence>